<sequence>MECHGDDNTALPPTVLTHLILIVEASTIIIRASTLKADDPALKVYAQTYFTDFPRARMEIMSNADSSTLRFWCALNLSIAQCGCECFVGSNAADLDDVLTQFVQSEFDNLVQSDSSVRQVAQGLLLKGRLQAPTRQMVRGQLKGGVEHALGSETYHGGCQDEPAVAADGDRASLTQYSKSPCVTSHDQTNTSDGFTGVPIAKSPSITNVIMNMYALSAVV</sequence>
<dbReference type="Proteomes" id="UP000265427">
    <property type="component" value="Unassembled WGS sequence"/>
</dbReference>
<reference evidence="1 2" key="1">
    <citation type="submission" date="2018-08" db="EMBL/GenBank/DDBJ databases">
        <title>Aphanomyces genome sequencing and annotation.</title>
        <authorList>
            <person name="Minardi D."/>
            <person name="Oidtmann B."/>
            <person name="Van Der Giezen M."/>
            <person name="Studholme D.J."/>
        </authorList>
    </citation>
    <scope>NUCLEOTIDE SEQUENCE [LARGE SCALE GENOMIC DNA]</scope>
    <source>
        <strain evidence="1 2">Kv</strain>
    </source>
</reference>
<organism evidence="1 2">
    <name type="scientific">Aphanomyces astaci</name>
    <name type="common">Crayfish plague agent</name>
    <dbReference type="NCBI Taxonomy" id="112090"/>
    <lineage>
        <taxon>Eukaryota</taxon>
        <taxon>Sar</taxon>
        <taxon>Stramenopiles</taxon>
        <taxon>Oomycota</taxon>
        <taxon>Saprolegniomycetes</taxon>
        <taxon>Saprolegniales</taxon>
        <taxon>Verrucalvaceae</taxon>
        <taxon>Aphanomyces</taxon>
    </lineage>
</organism>
<dbReference type="AlphaFoldDB" id="A0A396ZNJ5"/>
<evidence type="ECO:0000313" key="1">
    <source>
        <dbReference type="EMBL" id="RHX97352.1"/>
    </source>
</evidence>
<proteinExistence type="predicted"/>
<protein>
    <submittedName>
        <fullName evidence="1">Uncharacterized protein</fullName>
    </submittedName>
</protein>
<dbReference type="EMBL" id="QUSZ01011349">
    <property type="protein sequence ID" value="RHX97352.1"/>
    <property type="molecule type" value="Genomic_DNA"/>
</dbReference>
<evidence type="ECO:0000313" key="2">
    <source>
        <dbReference type="Proteomes" id="UP000265427"/>
    </source>
</evidence>
<comment type="caution">
    <text evidence="1">The sequence shown here is derived from an EMBL/GenBank/DDBJ whole genome shotgun (WGS) entry which is preliminary data.</text>
</comment>
<gene>
    <name evidence="1" type="ORF">DYB36_005259</name>
</gene>
<name>A0A396ZNJ5_APHAT</name>
<accession>A0A396ZNJ5</accession>